<dbReference type="OrthoDB" id="1649088at2759"/>
<dbReference type="AlphaFoldDB" id="A0A2A9MD34"/>
<dbReference type="GO" id="GO:0051536">
    <property type="term" value="F:iron-sulfur cluster binding"/>
    <property type="evidence" value="ECO:0007669"/>
    <property type="project" value="UniProtKB-KW"/>
</dbReference>
<comment type="similarity">
    <text evidence="4">Belongs to the DPH1/DPH2 family. DPH1 subfamily.</text>
</comment>
<dbReference type="UniPathway" id="UPA00559"/>
<evidence type="ECO:0000256" key="10">
    <source>
        <dbReference type="ARBA" id="ARBA00023004"/>
    </source>
</evidence>
<evidence type="ECO:0000313" key="17">
    <source>
        <dbReference type="Proteomes" id="UP000224006"/>
    </source>
</evidence>
<evidence type="ECO:0000313" key="16">
    <source>
        <dbReference type="EMBL" id="PFH33292.1"/>
    </source>
</evidence>
<evidence type="ECO:0000256" key="5">
    <source>
        <dbReference type="ARBA" id="ARBA00012221"/>
    </source>
</evidence>
<keyword evidence="17" id="KW-1185">Reference proteome</keyword>
<dbReference type="InterPro" id="IPR035435">
    <property type="entry name" value="DPH1/DPH2_euk_archaea"/>
</dbReference>
<dbReference type="GeneID" id="40313417"/>
<dbReference type="InterPro" id="IPR042264">
    <property type="entry name" value="DPH1/DPH2_2"/>
</dbReference>
<dbReference type="Pfam" id="PF01866">
    <property type="entry name" value="Diphthamide_syn"/>
    <property type="match status" value="2"/>
</dbReference>
<evidence type="ECO:0000256" key="4">
    <source>
        <dbReference type="ARBA" id="ARBA00010173"/>
    </source>
</evidence>
<dbReference type="GO" id="GO:0017183">
    <property type="term" value="P:protein histidyl modification to diphthamide"/>
    <property type="evidence" value="ECO:0007669"/>
    <property type="project" value="UniProtKB-UniPathway"/>
</dbReference>
<dbReference type="FunFam" id="3.40.50.11860:FF:000001">
    <property type="entry name" value="2-(3-amino-3-carboxypropyl)histidine synthase subunit 2"/>
    <property type="match status" value="1"/>
</dbReference>
<dbReference type="Gene3D" id="3.40.50.11860">
    <property type="entry name" value="Diphthamide synthesis DPH1/DPH2 domain 3"/>
    <property type="match status" value="1"/>
</dbReference>
<dbReference type="PANTHER" id="PTHR10762:SF1">
    <property type="entry name" value="2-(3-AMINO-3-CARBOXYPROPYL)HISTIDINE SYNTHASE SUBUNIT 1"/>
    <property type="match status" value="1"/>
</dbReference>
<evidence type="ECO:0000256" key="12">
    <source>
        <dbReference type="ARBA" id="ARBA00031690"/>
    </source>
</evidence>
<comment type="cofactor">
    <cofactor evidence="1">
        <name>[4Fe-4S] cluster</name>
        <dbReference type="ChEBI" id="CHEBI:49883"/>
    </cofactor>
</comment>
<gene>
    <name evidence="16" type="ORF">BESB_084910</name>
</gene>
<dbReference type="Gene3D" id="3.40.50.11850">
    <property type="entry name" value="Diphthamide synthesis DPH1/DPH2 domain 2"/>
    <property type="match status" value="2"/>
</dbReference>
<name>A0A2A9MD34_BESBE</name>
<accession>A0A2A9MD34</accession>
<dbReference type="FunFam" id="3.40.50.11840:FF:000001">
    <property type="entry name" value="2-(3-amino-3-carboxypropyl)histidine synthase subunit 1"/>
    <property type="match status" value="1"/>
</dbReference>
<dbReference type="Gene3D" id="3.40.50.11840">
    <property type="entry name" value="Diphthamide synthesis DPH1/DPH2 domain 1"/>
    <property type="match status" value="1"/>
</dbReference>
<dbReference type="EMBL" id="NWUJ01000009">
    <property type="protein sequence ID" value="PFH33292.1"/>
    <property type="molecule type" value="Genomic_DNA"/>
</dbReference>
<organism evidence="16 17">
    <name type="scientific">Besnoitia besnoiti</name>
    <name type="common">Apicomplexan protozoan</name>
    <dbReference type="NCBI Taxonomy" id="94643"/>
    <lineage>
        <taxon>Eukaryota</taxon>
        <taxon>Sar</taxon>
        <taxon>Alveolata</taxon>
        <taxon>Apicomplexa</taxon>
        <taxon>Conoidasida</taxon>
        <taxon>Coccidia</taxon>
        <taxon>Eucoccidiorida</taxon>
        <taxon>Eimeriorina</taxon>
        <taxon>Sarcocystidae</taxon>
        <taxon>Besnoitia</taxon>
    </lineage>
</organism>
<sequence>MRVSPPVASGARAATRPPLFASPSSEALEMLLEEAVKLYLPPNYDFEVQKSLRRLNAEKCRRVALQFPEGLLAWSLQLASILKFFSDTVEEVTVLSDVTYGACCVDDLTAAALGCDFLIHYGHSCLVPTTHASTFRNALKGAGDEGERKEGDAQSANGLGCLYVFVDILIDPLPLCDTLKQNFSPDARLALLGTIQYAKCLRAVSRQLQQEGFFRVPPFIPQRSPLTAGEVLGCTAPKLPASRGDAGEKREACACSASASSPSQPAGGAETSACCGRLSASSATARAQGGVRREAKSSGAAGSDDVEDVAASAANLQLAQLARGRAGEDGAIDTVIFIADGRFHLEACMIQNPSLQFLRYDPFVKRLFRESYNHAALHRSRQAAIAAARSATNVALLLSTLGRQGSVGILEDLMALLDEKGIPFCVILLSEISPQKLKPLTRQIDCFVQVACPRLSIDWGSDYAAGGRPVLTPYEVHVAFGQEKYRDIYPMDYYSKDGGVWSNYNTKAGHRSGSLAPVISPQDRKAQLRARLLARQKVQQGHA</sequence>
<dbReference type="Proteomes" id="UP000224006">
    <property type="component" value="Chromosome VIII"/>
</dbReference>
<comment type="caution">
    <text evidence="16">The sequence shown here is derived from an EMBL/GenBank/DDBJ whole genome shotgun (WGS) entry which is preliminary data.</text>
</comment>
<dbReference type="GO" id="GO:0090560">
    <property type="term" value="F:2-(3-amino-3-carboxypropyl)histidine synthase activity"/>
    <property type="evidence" value="ECO:0007669"/>
    <property type="project" value="UniProtKB-EC"/>
</dbReference>
<evidence type="ECO:0000256" key="7">
    <source>
        <dbReference type="ARBA" id="ARBA00022679"/>
    </source>
</evidence>
<dbReference type="KEGG" id="bbes:BESB_084910"/>
<evidence type="ECO:0000256" key="13">
    <source>
        <dbReference type="ARBA" id="ARBA00032574"/>
    </source>
</evidence>
<keyword evidence="9" id="KW-0479">Metal-binding</keyword>
<comment type="similarity">
    <text evidence="3">Belongs to the DPH1/DPH2 family. DPH2 subfamily.</text>
</comment>
<dbReference type="GO" id="GO:0046872">
    <property type="term" value="F:metal ion binding"/>
    <property type="evidence" value="ECO:0007669"/>
    <property type="project" value="UniProtKB-KW"/>
</dbReference>
<evidence type="ECO:0000256" key="8">
    <source>
        <dbReference type="ARBA" id="ARBA00022691"/>
    </source>
</evidence>
<keyword evidence="10" id="KW-0408">Iron</keyword>
<evidence type="ECO:0000256" key="14">
    <source>
        <dbReference type="ARBA" id="ARBA00032789"/>
    </source>
</evidence>
<keyword evidence="8" id="KW-0949">S-adenosyl-L-methionine</keyword>
<evidence type="ECO:0000256" key="1">
    <source>
        <dbReference type="ARBA" id="ARBA00001966"/>
    </source>
</evidence>
<proteinExistence type="inferred from homology"/>
<evidence type="ECO:0000256" key="3">
    <source>
        <dbReference type="ARBA" id="ARBA00006179"/>
    </source>
</evidence>
<keyword evidence="7" id="KW-0808">Transferase</keyword>
<keyword evidence="11" id="KW-0411">Iron-sulfur</keyword>
<evidence type="ECO:0000256" key="2">
    <source>
        <dbReference type="ARBA" id="ARBA00005156"/>
    </source>
</evidence>
<evidence type="ECO:0000256" key="9">
    <source>
        <dbReference type="ARBA" id="ARBA00022723"/>
    </source>
</evidence>
<dbReference type="VEuPathDB" id="ToxoDB:BESB_084910"/>
<evidence type="ECO:0000256" key="6">
    <source>
        <dbReference type="ARBA" id="ARBA00021915"/>
    </source>
</evidence>
<dbReference type="SFLD" id="SFLDS00032">
    <property type="entry name" value="Radical_SAM_3-amino-3-carboxyp"/>
    <property type="match status" value="1"/>
</dbReference>
<dbReference type="PANTHER" id="PTHR10762">
    <property type="entry name" value="DIPHTHAMIDE BIOSYNTHESIS PROTEIN"/>
    <property type="match status" value="1"/>
</dbReference>
<evidence type="ECO:0000256" key="15">
    <source>
        <dbReference type="ARBA" id="ARBA00048403"/>
    </source>
</evidence>
<dbReference type="InterPro" id="IPR016435">
    <property type="entry name" value="DPH1/DPH2"/>
</dbReference>
<dbReference type="STRING" id="94643.A0A2A9MD34"/>
<dbReference type="PIRSF" id="PIRSF004967">
    <property type="entry name" value="DPH1"/>
    <property type="match status" value="1"/>
</dbReference>
<dbReference type="NCBIfam" id="TIGR00322">
    <property type="entry name" value="diphth2_R"/>
    <property type="match status" value="2"/>
</dbReference>
<dbReference type="EC" id="2.5.1.108" evidence="5"/>
<comment type="pathway">
    <text evidence="2">Protein modification; peptidyl-diphthamide biosynthesis.</text>
</comment>
<dbReference type="InterPro" id="IPR042265">
    <property type="entry name" value="DPH1/DPH2_3"/>
</dbReference>
<reference evidence="16 17" key="1">
    <citation type="submission" date="2017-09" db="EMBL/GenBank/DDBJ databases">
        <title>Genome sequencing of Besnoitia besnoiti strain Bb-Ger1.</title>
        <authorList>
            <person name="Schares G."/>
            <person name="Venepally P."/>
            <person name="Lorenzi H.A."/>
        </authorList>
    </citation>
    <scope>NUCLEOTIDE SEQUENCE [LARGE SCALE GENOMIC DNA]</scope>
    <source>
        <strain evidence="16 17">Bb-Ger1</strain>
    </source>
</reference>
<evidence type="ECO:0000256" key="11">
    <source>
        <dbReference type="ARBA" id="ARBA00023014"/>
    </source>
</evidence>
<dbReference type="RefSeq" id="XP_029217301.1">
    <property type="nucleotide sequence ID" value="XM_029366841.1"/>
</dbReference>
<dbReference type="InterPro" id="IPR042263">
    <property type="entry name" value="DPH1/DPH2_1"/>
</dbReference>
<protein>
    <recommendedName>
        <fullName evidence="6">2-(3-amino-3-carboxypropyl)histidine synthase subunit 1</fullName>
        <ecNumber evidence="5">2.5.1.108</ecNumber>
    </recommendedName>
    <alternativeName>
        <fullName evidence="13">Diphthamide biosynthesis protein 1</fullName>
    </alternativeName>
    <alternativeName>
        <fullName evidence="14">Diphtheria toxin resistance protein 1</fullName>
    </alternativeName>
    <alternativeName>
        <fullName evidence="12">S-adenosyl-L-methionine:L-histidine 3-amino-3-carboxypropyltransferase 1</fullName>
    </alternativeName>
</protein>
<comment type="catalytic activity">
    <reaction evidence="15">
        <text>L-histidyl-[translation elongation factor 2] + S-adenosyl-L-methionine = 2-[(3S)-amino-3-carboxypropyl]-L-histidyl-[translation elongation factor 2] + S-methyl-5'-thioadenosine + H(+)</text>
        <dbReference type="Rhea" id="RHEA:36783"/>
        <dbReference type="Rhea" id="RHEA-COMP:9748"/>
        <dbReference type="Rhea" id="RHEA-COMP:9749"/>
        <dbReference type="ChEBI" id="CHEBI:15378"/>
        <dbReference type="ChEBI" id="CHEBI:17509"/>
        <dbReference type="ChEBI" id="CHEBI:29979"/>
        <dbReference type="ChEBI" id="CHEBI:59789"/>
        <dbReference type="ChEBI" id="CHEBI:73995"/>
        <dbReference type="EC" id="2.5.1.108"/>
    </reaction>
</comment>